<dbReference type="Proteomes" id="UP001140949">
    <property type="component" value="Unassembled WGS sequence"/>
</dbReference>
<evidence type="ECO:0000313" key="2">
    <source>
        <dbReference type="Proteomes" id="UP001140949"/>
    </source>
</evidence>
<reference evidence="1" key="2">
    <citation type="submission" date="2023-04" db="EMBL/GenBank/DDBJ databases">
        <authorList>
            <person name="Bruccoleri R.E."/>
            <person name="Oakeley E.J."/>
            <person name="Faust A.-M."/>
            <person name="Dessus-Babus S."/>
            <person name="Altorfer M."/>
            <person name="Burckhardt D."/>
            <person name="Oertli M."/>
            <person name="Naumann U."/>
            <person name="Petersen F."/>
            <person name="Wong J."/>
        </authorList>
    </citation>
    <scope>NUCLEOTIDE SEQUENCE</scope>
    <source>
        <strain evidence="1">GSM-AAB239-AS_SAM_17_03QT</strain>
        <tissue evidence="1">Leaf</tissue>
    </source>
</reference>
<dbReference type="EMBL" id="JANAVB010016599">
    <property type="protein sequence ID" value="KAJ6831646.1"/>
    <property type="molecule type" value="Genomic_DNA"/>
</dbReference>
<name>A0AAX6GSD7_IRIPA</name>
<reference evidence="1" key="1">
    <citation type="journal article" date="2023" name="GigaByte">
        <title>Genome assembly of the bearded iris, Iris pallida Lam.</title>
        <authorList>
            <person name="Bruccoleri R.E."/>
            <person name="Oakeley E.J."/>
            <person name="Faust A.M.E."/>
            <person name="Altorfer M."/>
            <person name="Dessus-Babus S."/>
            <person name="Burckhardt D."/>
            <person name="Oertli M."/>
            <person name="Naumann U."/>
            <person name="Petersen F."/>
            <person name="Wong J."/>
        </authorList>
    </citation>
    <scope>NUCLEOTIDE SEQUENCE</scope>
    <source>
        <strain evidence="1">GSM-AAB239-AS_SAM_17_03QT</strain>
    </source>
</reference>
<keyword evidence="2" id="KW-1185">Reference proteome</keyword>
<organism evidence="1 2">
    <name type="scientific">Iris pallida</name>
    <name type="common">Sweet iris</name>
    <dbReference type="NCBI Taxonomy" id="29817"/>
    <lineage>
        <taxon>Eukaryota</taxon>
        <taxon>Viridiplantae</taxon>
        <taxon>Streptophyta</taxon>
        <taxon>Embryophyta</taxon>
        <taxon>Tracheophyta</taxon>
        <taxon>Spermatophyta</taxon>
        <taxon>Magnoliopsida</taxon>
        <taxon>Liliopsida</taxon>
        <taxon>Asparagales</taxon>
        <taxon>Iridaceae</taxon>
        <taxon>Iridoideae</taxon>
        <taxon>Irideae</taxon>
        <taxon>Iris</taxon>
    </lineage>
</organism>
<comment type="caution">
    <text evidence="1">The sequence shown here is derived from an EMBL/GenBank/DDBJ whole genome shotgun (WGS) entry which is preliminary data.</text>
</comment>
<gene>
    <name evidence="1" type="ORF">M6B38_347745</name>
</gene>
<evidence type="ECO:0000313" key="1">
    <source>
        <dbReference type="EMBL" id="KAJ6831646.1"/>
    </source>
</evidence>
<accession>A0AAX6GSD7</accession>
<protein>
    <submittedName>
        <fullName evidence="1">Uncharacterized protein</fullName>
    </submittedName>
</protein>
<dbReference type="AlphaFoldDB" id="A0AAX6GSD7"/>
<proteinExistence type="predicted"/>
<sequence length="43" mass="5220">MWIDLDWFVMRKFEDLFVNKKFLLLLLLENQDGCIINCLGESR</sequence>